<dbReference type="STRING" id="1276920.ADIAG_02256"/>
<organism evidence="1 2">
    <name type="scientific">Paeniglutamicibacter gangotriensis Lz1y</name>
    <dbReference type="NCBI Taxonomy" id="1276920"/>
    <lineage>
        <taxon>Bacteria</taxon>
        <taxon>Bacillati</taxon>
        <taxon>Actinomycetota</taxon>
        <taxon>Actinomycetes</taxon>
        <taxon>Micrococcales</taxon>
        <taxon>Micrococcaceae</taxon>
        <taxon>Paeniglutamicibacter</taxon>
    </lineage>
</organism>
<sequence>MHKGRNVLFVNAADLAALGLADGSYADVHSVAPDRVDRVLRRLRIISYPRP</sequence>
<evidence type="ECO:0000313" key="1">
    <source>
        <dbReference type="EMBL" id="EMQ98240.1"/>
    </source>
</evidence>
<dbReference type="SUPFAM" id="SSF50692">
    <property type="entry name" value="ADC-like"/>
    <property type="match status" value="1"/>
</dbReference>
<comment type="caution">
    <text evidence="1">The sequence shown here is derived from an EMBL/GenBank/DDBJ whole genome shotgun (WGS) entry which is preliminary data.</text>
</comment>
<dbReference type="InterPro" id="IPR009010">
    <property type="entry name" value="Asp_de-COase-like_dom_sf"/>
</dbReference>
<proteinExistence type="predicted"/>
<accession>M7MTH8</accession>
<dbReference type="PATRIC" id="fig|1276920.7.peg.2259"/>
<dbReference type="EMBL" id="AOCK01000006">
    <property type="protein sequence ID" value="EMQ98240.1"/>
    <property type="molecule type" value="Genomic_DNA"/>
</dbReference>
<gene>
    <name evidence="1" type="ORF">ADIAG_02256</name>
</gene>
<reference evidence="1 2" key="1">
    <citation type="journal article" date="2013" name="Genome Announc.">
        <title>Draft Genome Sequence of Arthrobacter gangotriensis Strain Lz1yT, Isolated from a Penguin Rookery Soil Sample Collected in Antarctica, near the Indian Station Dakshin Gangotri.</title>
        <authorList>
            <person name="Shivaji S."/>
            <person name="Ara S."/>
            <person name="Bandi S."/>
            <person name="Singh A."/>
            <person name="Kumar Pinnaka A."/>
        </authorList>
    </citation>
    <scope>NUCLEOTIDE SEQUENCE [LARGE SCALE GENOMIC DNA]</scope>
    <source>
        <strain evidence="1 2">Lz1y</strain>
    </source>
</reference>
<evidence type="ECO:0000313" key="2">
    <source>
        <dbReference type="Proteomes" id="UP000012015"/>
    </source>
</evidence>
<dbReference type="eggNOG" id="COG0243">
    <property type="taxonomic scope" value="Bacteria"/>
</dbReference>
<name>M7MTH8_9MICC</name>
<protein>
    <submittedName>
        <fullName evidence="1">Uncharacterized protein</fullName>
    </submittedName>
</protein>
<dbReference type="Proteomes" id="UP000012015">
    <property type="component" value="Unassembled WGS sequence"/>
</dbReference>
<dbReference type="AlphaFoldDB" id="M7MTH8"/>
<keyword evidence="2" id="KW-1185">Reference proteome</keyword>